<evidence type="ECO:0000313" key="15">
    <source>
        <dbReference type="EMBL" id="CAG7787029.1"/>
    </source>
</evidence>
<dbReference type="InterPro" id="IPR020841">
    <property type="entry name" value="PKS_Beta-ketoAc_synthase_dom"/>
</dbReference>
<evidence type="ECO:0000313" key="16">
    <source>
        <dbReference type="Proteomes" id="UP000708208"/>
    </source>
</evidence>
<evidence type="ECO:0000256" key="4">
    <source>
        <dbReference type="ARBA" id="ARBA00022516"/>
    </source>
</evidence>
<evidence type="ECO:0000256" key="13">
    <source>
        <dbReference type="ARBA" id="ARBA00044883"/>
    </source>
</evidence>
<dbReference type="InterPro" id="IPR014031">
    <property type="entry name" value="Ketoacyl_synth_C"/>
</dbReference>
<evidence type="ECO:0000256" key="1">
    <source>
        <dbReference type="ARBA" id="ARBA00012873"/>
    </source>
</evidence>
<dbReference type="GO" id="GO:0016491">
    <property type="term" value="F:oxidoreductase activity"/>
    <property type="evidence" value="ECO:0007669"/>
    <property type="project" value="UniProtKB-KW"/>
</dbReference>
<evidence type="ECO:0000256" key="7">
    <source>
        <dbReference type="ARBA" id="ARBA00022857"/>
    </source>
</evidence>
<keyword evidence="3" id="KW-0596">Phosphopantetheine</keyword>
<evidence type="ECO:0000256" key="6">
    <source>
        <dbReference type="ARBA" id="ARBA00022832"/>
    </source>
</evidence>
<evidence type="ECO:0000259" key="14">
    <source>
        <dbReference type="PROSITE" id="PS52004"/>
    </source>
</evidence>
<sequence>MQKNLDLESEIVISGLSGRFPQSDNLDEFWENLVEGRDMVSESHTRFNDLGLKMPSRMGILKSLEKFDAEYFSVHGKQANVLDPRLRKLLEVTYEAIVDAGVNPSTLQGTNTGVFVAASDSEASAIWKRSGEKSNIYGVLGSAVSMLANRLSFAFGFHGPSYVVDTACSSASVATQQALMSIQAGLCDAAIIAGGHIHHDPVSSHMFHHLEMTSADGRCKVFDDSADGYCRAEAVVATYICKKQVAKRAYATLVHAGINNDGYKEQGITFPSEVLQERVMRRVYDDIGLNPLEVDYIEAHGTGTRVGDPEEIMGISKVFCEGRTGPLLVGSVKSNMGHPEPAAGLCSISKVILSNIAGIVPGNLHYKTPNKDIPALHDGRVQVVAKNQPFRAKYVGLNAMGFGGTNVHILLKLESKELPPAWTPPIPLLILSSGRTEEAVNHFLEKSLNHKENHHFVKLLHELSKDKVSKHPYRGFLISNSGKQDVVVDEVDVKESVWFVFTGMGSQWAGMSKDLIKFDAFKNSVSRSAEYLQKVNFNLMALLASGKTELFEEFSNAMVSINVVQVALVDLLKSIGIVPDGVIVRIGSFHTTWTKPGCKKEQNLQ</sequence>
<feature type="domain" description="Ketosynthase family 3 (KS3)" evidence="14">
    <location>
        <begin position="8"/>
        <end position="413"/>
    </location>
</feature>
<dbReference type="EC" id="2.3.1.85" evidence="1"/>
<keyword evidence="16" id="KW-1185">Reference proteome</keyword>
<dbReference type="PANTHER" id="PTHR43775">
    <property type="entry name" value="FATTY ACID SYNTHASE"/>
    <property type="match status" value="1"/>
</dbReference>
<comment type="catalytic activity">
    <reaction evidence="13">
        <text>acetyl-CoA + n malonyl-CoA + 2n NADPH + 2n H(+) = a long-chain fatty acid + (n+1) CoA + n CO2 + 2n NADP(+).</text>
        <dbReference type="EC" id="2.3.1.85"/>
    </reaction>
</comment>
<keyword evidence="10" id="KW-0443">Lipid metabolism</keyword>
<organism evidence="15 16">
    <name type="scientific">Allacma fusca</name>
    <dbReference type="NCBI Taxonomy" id="39272"/>
    <lineage>
        <taxon>Eukaryota</taxon>
        <taxon>Metazoa</taxon>
        <taxon>Ecdysozoa</taxon>
        <taxon>Arthropoda</taxon>
        <taxon>Hexapoda</taxon>
        <taxon>Collembola</taxon>
        <taxon>Symphypleona</taxon>
        <taxon>Sminthuridae</taxon>
        <taxon>Allacma</taxon>
    </lineage>
</organism>
<name>A0A8J2KKT2_9HEXA</name>
<evidence type="ECO:0000256" key="9">
    <source>
        <dbReference type="ARBA" id="ARBA00023027"/>
    </source>
</evidence>
<comment type="caution">
    <text evidence="15">The sequence shown here is derived from an EMBL/GenBank/DDBJ whole genome shotgun (WGS) entry which is preliminary data.</text>
</comment>
<evidence type="ECO:0000256" key="11">
    <source>
        <dbReference type="ARBA" id="ARBA00023160"/>
    </source>
</evidence>
<dbReference type="InterPro" id="IPR032821">
    <property type="entry name" value="PKS_assoc"/>
</dbReference>
<evidence type="ECO:0000256" key="8">
    <source>
        <dbReference type="ARBA" id="ARBA00023002"/>
    </source>
</evidence>
<dbReference type="Pfam" id="PF16197">
    <property type="entry name" value="KAsynt_C_assoc"/>
    <property type="match status" value="1"/>
</dbReference>
<dbReference type="GO" id="GO:0016787">
    <property type="term" value="F:hydrolase activity"/>
    <property type="evidence" value="ECO:0007669"/>
    <property type="project" value="UniProtKB-KW"/>
</dbReference>
<keyword evidence="9" id="KW-0520">NAD</keyword>
<keyword evidence="12" id="KW-0511">Multifunctional enzyme</keyword>
<dbReference type="PROSITE" id="PS52004">
    <property type="entry name" value="KS3_2"/>
    <property type="match status" value="1"/>
</dbReference>
<keyword evidence="6" id="KW-0276">Fatty acid metabolism</keyword>
<dbReference type="GO" id="GO:0004312">
    <property type="term" value="F:fatty acid synthase activity"/>
    <property type="evidence" value="ECO:0007669"/>
    <property type="project" value="UniProtKB-EC"/>
</dbReference>
<evidence type="ECO:0000256" key="2">
    <source>
        <dbReference type="ARBA" id="ARBA00018769"/>
    </source>
</evidence>
<dbReference type="Pfam" id="PF00698">
    <property type="entry name" value="Acyl_transf_1"/>
    <property type="match status" value="1"/>
</dbReference>
<dbReference type="Pfam" id="PF00109">
    <property type="entry name" value="ketoacyl-synt"/>
    <property type="match status" value="1"/>
</dbReference>
<keyword evidence="5" id="KW-0378">Hydrolase</keyword>
<evidence type="ECO:0000256" key="5">
    <source>
        <dbReference type="ARBA" id="ARBA00022801"/>
    </source>
</evidence>
<gene>
    <name evidence="15" type="ORF">AFUS01_LOCUS25558</name>
</gene>
<evidence type="ECO:0000256" key="10">
    <source>
        <dbReference type="ARBA" id="ARBA00023098"/>
    </source>
</evidence>
<dbReference type="PANTHER" id="PTHR43775:SF7">
    <property type="entry name" value="FATTY ACID SYNTHASE"/>
    <property type="match status" value="1"/>
</dbReference>
<dbReference type="Pfam" id="PF02801">
    <property type="entry name" value="Ketoacyl-synt_C"/>
    <property type="match status" value="1"/>
</dbReference>
<dbReference type="GO" id="GO:0006633">
    <property type="term" value="P:fatty acid biosynthetic process"/>
    <property type="evidence" value="ECO:0007669"/>
    <property type="project" value="UniProtKB-KW"/>
</dbReference>
<proteinExistence type="predicted"/>
<evidence type="ECO:0000256" key="3">
    <source>
        <dbReference type="ARBA" id="ARBA00022450"/>
    </source>
</evidence>
<dbReference type="OrthoDB" id="329835at2759"/>
<reference evidence="15" key="1">
    <citation type="submission" date="2021-06" db="EMBL/GenBank/DDBJ databases">
        <authorList>
            <person name="Hodson N. C."/>
            <person name="Mongue J. A."/>
            <person name="Jaron S. K."/>
        </authorList>
    </citation>
    <scope>NUCLEOTIDE SEQUENCE</scope>
</reference>
<evidence type="ECO:0000256" key="12">
    <source>
        <dbReference type="ARBA" id="ARBA00023268"/>
    </source>
</evidence>
<dbReference type="CDD" id="cd00833">
    <property type="entry name" value="PKS"/>
    <property type="match status" value="1"/>
</dbReference>
<dbReference type="SMART" id="SM00825">
    <property type="entry name" value="PKS_KS"/>
    <property type="match status" value="1"/>
</dbReference>
<dbReference type="InterPro" id="IPR014030">
    <property type="entry name" value="Ketoacyl_synth_N"/>
</dbReference>
<keyword evidence="8" id="KW-0560">Oxidoreductase</keyword>
<dbReference type="AlphaFoldDB" id="A0A8J2KKT2"/>
<keyword evidence="11" id="KW-0275">Fatty acid biosynthesis</keyword>
<protein>
    <recommendedName>
        <fullName evidence="2">Fatty acid synthase</fullName>
        <ecNumber evidence="1">2.3.1.85</ecNumber>
    </recommendedName>
</protein>
<keyword evidence="4" id="KW-0444">Lipid biosynthesis</keyword>
<dbReference type="Proteomes" id="UP000708208">
    <property type="component" value="Unassembled WGS sequence"/>
</dbReference>
<dbReference type="InterPro" id="IPR050091">
    <property type="entry name" value="PKS_NRPS_Biosynth_Enz"/>
</dbReference>
<dbReference type="InterPro" id="IPR014043">
    <property type="entry name" value="Acyl_transferase_dom"/>
</dbReference>
<accession>A0A8J2KKT2</accession>
<dbReference type="EMBL" id="CAJVCH010330311">
    <property type="protein sequence ID" value="CAG7787029.1"/>
    <property type="molecule type" value="Genomic_DNA"/>
</dbReference>
<keyword evidence="7" id="KW-0521">NADP</keyword>